<evidence type="ECO:0000313" key="1">
    <source>
        <dbReference type="EMBL" id="QBE96265.1"/>
    </source>
</evidence>
<proteinExistence type="predicted"/>
<sequence length="216" mass="25299">MENTYITTISMQGAGELHKVLYHPEGFELQENIETSFPIIPVIKEHMNEMGRMKIIAVTIENEDVNCNYERFLQELFEIGINEKVVKKVLIREEVSKKIQFELMMRLLNEVSDDSHIYMCITYGLKPTSVLMTFMTILLPMLKSNCVIQGLYYGQFPRRNKEGLYDKAKLCDLTELIYLQQKAQQMENMDISDPEAFFLHMLHEEAERVKLSNETE</sequence>
<dbReference type="AlphaFoldDB" id="A0A4P6LWV2"/>
<protein>
    <recommendedName>
        <fullName evidence="3">CRISPR-associated protein</fullName>
    </recommendedName>
</protein>
<organism evidence="1 2">
    <name type="scientific">Blautia producta</name>
    <dbReference type="NCBI Taxonomy" id="33035"/>
    <lineage>
        <taxon>Bacteria</taxon>
        <taxon>Bacillati</taxon>
        <taxon>Bacillota</taxon>
        <taxon>Clostridia</taxon>
        <taxon>Lachnospirales</taxon>
        <taxon>Lachnospiraceae</taxon>
        <taxon>Blautia</taxon>
    </lineage>
</organism>
<accession>A0A4P6LWV2</accession>
<dbReference type="Proteomes" id="UP000289794">
    <property type="component" value="Chromosome"/>
</dbReference>
<dbReference type="KEGG" id="bpro:PMF13cell1_01809"/>
<reference evidence="1 2" key="1">
    <citation type="submission" date="2019-01" db="EMBL/GenBank/DDBJ databases">
        <title>PMF-metabolizing Aryl O-demethylase.</title>
        <authorList>
            <person name="Kim M."/>
        </authorList>
    </citation>
    <scope>NUCLEOTIDE SEQUENCE [LARGE SCALE GENOMIC DNA]</scope>
    <source>
        <strain evidence="1 2">PMF1</strain>
    </source>
</reference>
<evidence type="ECO:0000313" key="2">
    <source>
        <dbReference type="Proteomes" id="UP000289794"/>
    </source>
</evidence>
<gene>
    <name evidence="1" type="ORF">PMF13cell1_01809</name>
</gene>
<dbReference type="RefSeq" id="WP_130180523.1">
    <property type="nucleotide sequence ID" value="NZ_CP035945.1"/>
</dbReference>
<dbReference type="EMBL" id="CP035945">
    <property type="protein sequence ID" value="QBE96265.1"/>
    <property type="molecule type" value="Genomic_DNA"/>
</dbReference>
<evidence type="ECO:0008006" key="3">
    <source>
        <dbReference type="Google" id="ProtNLM"/>
    </source>
</evidence>
<name>A0A4P6LWV2_9FIRM</name>